<dbReference type="AlphaFoldDB" id="A0ABD3M245"/>
<organism evidence="2 3">
    <name type="scientific">Discostella pseudostelligera</name>
    <dbReference type="NCBI Taxonomy" id="259834"/>
    <lineage>
        <taxon>Eukaryota</taxon>
        <taxon>Sar</taxon>
        <taxon>Stramenopiles</taxon>
        <taxon>Ochrophyta</taxon>
        <taxon>Bacillariophyta</taxon>
        <taxon>Coscinodiscophyceae</taxon>
        <taxon>Thalassiosirophycidae</taxon>
        <taxon>Stephanodiscales</taxon>
        <taxon>Stephanodiscaceae</taxon>
        <taxon>Discostella</taxon>
    </lineage>
</organism>
<comment type="caution">
    <text evidence="2">The sequence shown here is derived from an EMBL/GenBank/DDBJ whole genome shotgun (WGS) entry which is preliminary data.</text>
</comment>
<evidence type="ECO:0000313" key="2">
    <source>
        <dbReference type="EMBL" id="KAL3756262.1"/>
    </source>
</evidence>
<dbReference type="EMBL" id="JALLBG020000312">
    <property type="protein sequence ID" value="KAL3756262.1"/>
    <property type="molecule type" value="Genomic_DNA"/>
</dbReference>
<evidence type="ECO:0000256" key="1">
    <source>
        <dbReference type="SAM" id="SignalP"/>
    </source>
</evidence>
<keyword evidence="1" id="KW-0732">Signal</keyword>
<gene>
    <name evidence="2" type="ORF">ACHAWU_007213</name>
</gene>
<reference evidence="2 3" key="1">
    <citation type="submission" date="2024-10" db="EMBL/GenBank/DDBJ databases">
        <title>Updated reference genomes for cyclostephanoid diatoms.</title>
        <authorList>
            <person name="Roberts W.R."/>
            <person name="Alverson A.J."/>
        </authorList>
    </citation>
    <scope>NUCLEOTIDE SEQUENCE [LARGE SCALE GENOMIC DNA]</scope>
    <source>
        <strain evidence="2 3">AJA232-27</strain>
    </source>
</reference>
<sequence length="487" mass="53358">MKLPIAVASVFLTLAASSGASVLTANPQGCIDPTAYDADTDFFPDKFVPDETTDLITITYHNTYKIITNKFSNKSYLLYQCGTEPPENEVKYGWHHVVLPVPHTGGVAITETVQIPPLEILGKRSEITAYIGNPQYVSSPCLNHLMSDDAEEEEMVEIIYYPDDPWNTTLTDEGTADFLSRNPEAIVLTGPLGNVDADRAWGDASTQERTNVATFDWLGMYAALFNLEGTANKIITDTEARYQCLADNAAAVESDIQDEDKPKILWADYFDGIGWSIGECPTWDASYYCEFAQHCGASIISRPEGVGFSESYGTDTLYWYLTDDEFLALGKDAATWIYPSKTFGDVYDQKKDILDQFKSVQNKNVYDTQGGGPLAWYEQRLAEYDVVALDLCTLVGTANPNSSSIHVRKWFRNYFTEPVGTQGTCNVPEDITLAYVPEQAECTSIQSSSGGFPSEGSATAANSSQRTSAAFVSVLAIVAGIVSTVLA</sequence>
<dbReference type="PANTHER" id="PTHR38360:SF1">
    <property type="entry name" value="F12P19.7"/>
    <property type="match status" value="1"/>
</dbReference>
<proteinExistence type="predicted"/>
<accession>A0ABD3M245</accession>
<keyword evidence="3" id="KW-1185">Reference proteome</keyword>
<feature type="signal peptide" evidence="1">
    <location>
        <begin position="1"/>
        <end position="20"/>
    </location>
</feature>
<dbReference type="PANTHER" id="PTHR38360">
    <property type="entry name" value="OS03G0120000 PROTEIN"/>
    <property type="match status" value="1"/>
</dbReference>
<dbReference type="Proteomes" id="UP001530293">
    <property type="component" value="Unassembled WGS sequence"/>
</dbReference>
<name>A0ABD3M245_9STRA</name>
<evidence type="ECO:0000313" key="3">
    <source>
        <dbReference type="Proteomes" id="UP001530293"/>
    </source>
</evidence>
<protein>
    <submittedName>
        <fullName evidence="2">Uncharacterized protein</fullName>
    </submittedName>
</protein>
<feature type="chain" id="PRO_5044815204" evidence="1">
    <location>
        <begin position="21"/>
        <end position="487"/>
    </location>
</feature>